<dbReference type="GO" id="GO:0005509">
    <property type="term" value="F:calcium ion binding"/>
    <property type="evidence" value="ECO:0007669"/>
    <property type="project" value="InterPro"/>
</dbReference>
<dbReference type="InterPro" id="IPR030379">
    <property type="entry name" value="G_SEPTIN_dom"/>
</dbReference>
<dbReference type="GO" id="GO:0005856">
    <property type="term" value="C:cytoskeleton"/>
    <property type="evidence" value="ECO:0007669"/>
    <property type="project" value="UniProtKB-ARBA"/>
</dbReference>
<dbReference type="GO" id="GO:0032154">
    <property type="term" value="C:cleavage furrow"/>
    <property type="evidence" value="ECO:0007669"/>
    <property type="project" value="UniProtKB-SubCell"/>
</dbReference>
<keyword evidence="5" id="KW-0175">Coiled coil</keyword>
<dbReference type="InterPro" id="IPR016491">
    <property type="entry name" value="Septin"/>
</dbReference>
<dbReference type="InterPro" id="IPR027417">
    <property type="entry name" value="P-loop_NTPase"/>
</dbReference>
<dbReference type="AlphaFoldDB" id="A0AAV7JS52"/>
<dbReference type="Pfam" id="PF00735">
    <property type="entry name" value="Septin"/>
    <property type="match status" value="1"/>
</dbReference>
<keyword evidence="6 8" id="KW-0342">GTP-binding</keyword>
<dbReference type="GO" id="GO:0005525">
    <property type="term" value="F:GTP binding"/>
    <property type="evidence" value="ECO:0007669"/>
    <property type="project" value="UniProtKB-KW"/>
</dbReference>
<evidence type="ECO:0000256" key="2">
    <source>
        <dbReference type="ARBA" id="ARBA00022618"/>
    </source>
</evidence>
<name>A0AAV7JS52_9METZ</name>
<keyword evidence="2" id="KW-0132">Cell division</keyword>
<keyword evidence="3 8" id="KW-0547">Nucleotide-binding</keyword>
<evidence type="ECO:0000256" key="5">
    <source>
        <dbReference type="ARBA" id="ARBA00023054"/>
    </source>
</evidence>
<comment type="subcellular location">
    <subcellularLocation>
        <location evidence="1">Cleavage furrow</location>
    </subcellularLocation>
</comment>
<keyword evidence="4" id="KW-0106">Calcium</keyword>
<gene>
    <name evidence="11" type="ORF">LOD99_4956</name>
</gene>
<dbReference type="InterPro" id="IPR011992">
    <property type="entry name" value="EF-hand-dom_pair"/>
</dbReference>
<evidence type="ECO:0000259" key="9">
    <source>
        <dbReference type="PROSITE" id="PS50222"/>
    </source>
</evidence>
<dbReference type="GO" id="GO:0051301">
    <property type="term" value="P:cell division"/>
    <property type="evidence" value="ECO:0007669"/>
    <property type="project" value="UniProtKB-KW"/>
</dbReference>
<evidence type="ECO:0000256" key="8">
    <source>
        <dbReference type="RuleBase" id="RU004560"/>
    </source>
</evidence>
<feature type="domain" description="Septin-type G" evidence="10">
    <location>
        <begin position="118"/>
        <end position="389"/>
    </location>
</feature>
<evidence type="ECO:0000313" key="11">
    <source>
        <dbReference type="EMBL" id="KAI6651708.1"/>
    </source>
</evidence>
<protein>
    <submittedName>
        <fullName evidence="11">Neuronal-specific septin-3-like</fullName>
    </submittedName>
</protein>
<keyword evidence="12" id="KW-1185">Reference proteome</keyword>
<comment type="caution">
    <text evidence="11">The sequence shown here is derived from an EMBL/GenBank/DDBJ whole genome shotgun (WGS) entry which is preliminary data.</text>
</comment>
<keyword evidence="7" id="KW-0131">Cell cycle</keyword>
<dbReference type="EMBL" id="JAKMXF010000302">
    <property type="protein sequence ID" value="KAI6651708.1"/>
    <property type="molecule type" value="Genomic_DNA"/>
</dbReference>
<dbReference type="Proteomes" id="UP001165289">
    <property type="component" value="Unassembled WGS sequence"/>
</dbReference>
<evidence type="ECO:0000313" key="12">
    <source>
        <dbReference type="Proteomes" id="UP001165289"/>
    </source>
</evidence>
<dbReference type="PROSITE" id="PS50222">
    <property type="entry name" value="EF_HAND_2"/>
    <property type="match status" value="1"/>
</dbReference>
<evidence type="ECO:0000256" key="1">
    <source>
        <dbReference type="ARBA" id="ARBA00004626"/>
    </source>
</evidence>
<dbReference type="SUPFAM" id="SSF52540">
    <property type="entry name" value="P-loop containing nucleoside triphosphate hydrolases"/>
    <property type="match status" value="1"/>
</dbReference>
<evidence type="ECO:0000259" key="10">
    <source>
        <dbReference type="PROSITE" id="PS51719"/>
    </source>
</evidence>
<dbReference type="PROSITE" id="PS51719">
    <property type="entry name" value="G_SEPTIN"/>
    <property type="match status" value="1"/>
</dbReference>
<dbReference type="InterPro" id="IPR002048">
    <property type="entry name" value="EF_hand_dom"/>
</dbReference>
<evidence type="ECO:0000256" key="7">
    <source>
        <dbReference type="ARBA" id="ARBA00023306"/>
    </source>
</evidence>
<evidence type="ECO:0000256" key="4">
    <source>
        <dbReference type="ARBA" id="ARBA00022837"/>
    </source>
</evidence>
<reference evidence="11 12" key="1">
    <citation type="journal article" date="2023" name="BMC Biol.">
        <title>The compact genome of the sponge Oopsacas minuta (Hexactinellida) is lacking key metazoan core genes.</title>
        <authorList>
            <person name="Santini S."/>
            <person name="Schenkelaars Q."/>
            <person name="Jourda C."/>
            <person name="Duchesne M."/>
            <person name="Belahbib H."/>
            <person name="Rocher C."/>
            <person name="Selva M."/>
            <person name="Riesgo A."/>
            <person name="Vervoort M."/>
            <person name="Leys S.P."/>
            <person name="Kodjabachian L."/>
            <person name="Le Bivic A."/>
            <person name="Borchiellini C."/>
            <person name="Claverie J.M."/>
            <person name="Renard E."/>
        </authorList>
    </citation>
    <scope>NUCLEOTIDE SEQUENCE [LARGE SCALE GENOMIC DNA]</scope>
    <source>
        <strain evidence="11">SPO-2</strain>
    </source>
</reference>
<dbReference type="PROSITE" id="PS00018">
    <property type="entry name" value="EF_HAND_1"/>
    <property type="match status" value="1"/>
</dbReference>
<evidence type="ECO:0000256" key="6">
    <source>
        <dbReference type="ARBA" id="ARBA00023134"/>
    </source>
</evidence>
<dbReference type="Gene3D" id="3.40.50.300">
    <property type="entry name" value="P-loop containing nucleotide triphosphate hydrolases"/>
    <property type="match status" value="1"/>
</dbReference>
<organism evidence="11 12">
    <name type="scientific">Oopsacas minuta</name>
    <dbReference type="NCBI Taxonomy" id="111878"/>
    <lineage>
        <taxon>Eukaryota</taxon>
        <taxon>Metazoa</taxon>
        <taxon>Porifera</taxon>
        <taxon>Hexactinellida</taxon>
        <taxon>Hexasterophora</taxon>
        <taxon>Lyssacinosida</taxon>
        <taxon>Leucopsacidae</taxon>
        <taxon>Oopsacas</taxon>
    </lineage>
</organism>
<dbReference type="InterPro" id="IPR018247">
    <property type="entry name" value="EF_Hand_1_Ca_BS"/>
</dbReference>
<dbReference type="FunFam" id="3.40.50.300:FF:000162">
    <property type="entry name" value="septin-7 isoform X1"/>
    <property type="match status" value="1"/>
</dbReference>
<comment type="similarity">
    <text evidence="8">Belongs to the TRAFAC class TrmE-Era-EngA-EngB-Septin-like GTPase superfamily. Septin GTPase family.</text>
</comment>
<dbReference type="CDD" id="cd01850">
    <property type="entry name" value="CDC_Septin"/>
    <property type="match status" value="1"/>
</dbReference>
<sequence length="402" mass="46245">MSEEFDQQFILSQQQCEFLAKTFHKFDPDENGVIELEDLAKVTQEILGNEIRSSELQAIRLKGEGCATEGYITFGDFTKIMREHMSSTTRWGGLKSKLQAFVGFDSIQDQLKEKALKRGFEFNLMVVGESGLGKSTMINTLFRGTVSRQSCIQHPEPLPPTVKINSVCHVIEEKSVNLKLSITDTPGFGDQINNLKSWEPILEYVNKQFEAYLNEEVSINRKKYIPDTRIHCCMYFIPPTGHCLRPLDIEFMKKLDKHVNIVPVIAKSDTLTIEERHAFKQRIRDDITHHKIRIYPSGYETDEEDEMVANAAIDKFLPFAIIGSDQLHQVNGKKILARKTKWGVIEVENPAHCEFVNLRNMLIKSRMLDLKETTDKVHYENYRRQRLHGPRDISDALSQPDN</sequence>
<feature type="domain" description="EF-hand" evidence="9">
    <location>
        <begin position="14"/>
        <end position="49"/>
    </location>
</feature>
<accession>A0AAV7JS52</accession>
<proteinExistence type="inferred from homology"/>
<evidence type="ECO:0000256" key="3">
    <source>
        <dbReference type="ARBA" id="ARBA00022741"/>
    </source>
</evidence>
<dbReference type="PANTHER" id="PTHR18884">
    <property type="entry name" value="SEPTIN"/>
    <property type="match status" value="1"/>
</dbReference>
<dbReference type="SUPFAM" id="SSF47473">
    <property type="entry name" value="EF-hand"/>
    <property type="match status" value="1"/>
</dbReference>
<dbReference type="Gene3D" id="1.10.238.10">
    <property type="entry name" value="EF-hand"/>
    <property type="match status" value="1"/>
</dbReference>